<dbReference type="SUPFAM" id="SSF52540">
    <property type="entry name" value="P-loop containing nucleoside triphosphate hydrolases"/>
    <property type="match status" value="1"/>
</dbReference>
<evidence type="ECO:0000313" key="7">
    <source>
        <dbReference type="EMBL" id="TWI58878.1"/>
    </source>
</evidence>
<dbReference type="PROSITE" id="PS00211">
    <property type="entry name" value="ABC_TRANSPORTER_1"/>
    <property type="match status" value="1"/>
</dbReference>
<dbReference type="GO" id="GO:0016887">
    <property type="term" value="F:ATP hydrolysis activity"/>
    <property type="evidence" value="ECO:0007669"/>
    <property type="project" value="InterPro"/>
</dbReference>
<accession>A0A562QQ49</accession>
<dbReference type="AlphaFoldDB" id="A0A562QQ49"/>
<dbReference type="RefSeq" id="WP_144448985.1">
    <property type="nucleotide sequence ID" value="NZ_VLKZ01000002.1"/>
</dbReference>
<evidence type="ECO:0000313" key="8">
    <source>
        <dbReference type="Proteomes" id="UP000315711"/>
    </source>
</evidence>
<dbReference type="InterPro" id="IPR052156">
    <property type="entry name" value="BCAA_Transport_ATP-bd_LivF"/>
</dbReference>
<evidence type="ECO:0000256" key="3">
    <source>
        <dbReference type="ARBA" id="ARBA00022741"/>
    </source>
</evidence>
<feature type="domain" description="ABC transporter" evidence="6">
    <location>
        <begin position="2"/>
        <end position="242"/>
    </location>
</feature>
<evidence type="ECO:0000256" key="2">
    <source>
        <dbReference type="ARBA" id="ARBA00022448"/>
    </source>
</evidence>
<dbReference type="GO" id="GO:0015658">
    <property type="term" value="F:branched-chain amino acid transmembrane transporter activity"/>
    <property type="evidence" value="ECO:0007669"/>
    <property type="project" value="TreeGrafter"/>
</dbReference>
<keyword evidence="3" id="KW-0547">Nucleotide-binding</keyword>
<protein>
    <submittedName>
        <fullName evidence="7">Branched-chain amino acid transport system ATP-binding protein</fullName>
    </submittedName>
</protein>
<dbReference type="InterPro" id="IPR003593">
    <property type="entry name" value="AAA+_ATPase"/>
</dbReference>
<dbReference type="SMART" id="SM00382">
    <property type="entry name" value="AAA"/>
    <property type="match status" value="1"/>
</dbReference>
<evidence type="ECO:0000256" key="1">
    <source>
        <dbReference type="ARBA" id="ARBA00005417"/>
    </source>
</evidence>
<dbReference type="InterPro" id="IPR017871">
    <property type="entry name" value="ABC_transporter-like_CS"/>
</dbReference>
<sequence length="264" mass="29386">MLRVQNIEVVYSKMILVLKGTSLEVPKGKIVALLGSNGAGKSTTLKAISGLLKGEGGQITDGFIEFEGEKISANVDPDSIVKKGIFQSMEGRRVFKHLTVEENLMAGAHTRRDRKSIKNDMERIYHYFPKLKMIRTRAAGLLSGGEQQMLAIGRGLMAKPKLLLLDEPSLGIAPLLVKEIFGNIKKINKEEGMSILVVEQNANVALSIADYGYIMENGRIVMEGEVASLLSNEEVREYYLGVSKEGNKNYRDVKAYKRRRRIAW</sequence>
<dbReference type="OrthoDB" id="9776369at2"/>
<keyword evidence="8" id="KW-1185">Reference proteome</keyword>
<dbReference type="PANTHER" id="PTHR43820">
    <property type="entry name" value="HIGH-AFFINITY BRANCHED-CHAIN AMINO ACID TRANSPORT ATP-BINDING PROTEIN LIVF"/>
    <property type="match status" value="1"/>
</dbReference>
<evidence type="ECO:0000256" key="5">
    <source>
        <dbReference type="ARBA" id="ARBA00022970"/>
    </source>
</evidence>
<organism evidence="7 8">
    <name type="scientific">Halalkalibacter nanhaiisediminis</name>
    <dbReference type="NCBI Taxonomy" id="688079"/>
    <lineage>
        <taxon>Bacteria</taxon>
        <taxon>Bacillati</taxon>
        <taxon>Bacillota</taxon>
        <taxon>Bacilli</taxon>
        <taxon>Bacillales</taxon>
        <taxon>Bacillaceae</taxon>
        <taxon>Halalkalibacter</taxon>
    </lineage>
</organism>
<dbReference type="GO" id="GO:0015807">
    <property type="term" value="P:L-amino acid transport"/>
    <property type="evidence" value="ECO:0007669"/>
    <property type="project" value="TreeGrafter"/>
</dbReference>
<keyword evidence="5" id="KW-0029">Amino-acid transport</keyword>
<gene>
    <name evidence="7" type="ORF">IQ10_00586</name>
</gene>
<dbReference type="InterPro" id="IPR027417">
    <property type="entry name" value="P-loop_NTPase"/>
</dbReference>
<dbReference type="Pfam" id="PF00005">
    <property type="entry name" value="ABC_tran"/>
    <property type="match status" value="1"/>
</dbReference>
<dbReference type="CDD" id="cd03224">
    <property type="entry name" value="ABC_TM1139_LivF_branched"/>
    <property type="match status" value="1"/>
</dbReference>
<keyword evidence="2" id="KW-0813">Transport</keyword>
<dbReference type="Gene3D" id="3.40.50.300">
    <property type="entry name" value="P-loop containing nucleotide triphosphate hydrolases"/>
    <property type="match status" value="1"/>
</dbReference>
<dbReference type="InterPro" id="IPR003439">
    <property type="entry name" value="ABC_transporter-like_ATP-bd"/>
</dbReference>
<comment type="caution">
    <text evidence="7">The sequence shown here is derived from an EMBL/GenBank/DDBJ whole genome shotgun (WGS) entry which is preliminary data.</text>
</comment>
<proteinExistence type="inferred from homology"/>
<dbReference type="EMBL" id="VLKZ01000002">
    <property type="protein sequence ID" value="TWI58878.1"/>
    <property type="molecule type" value="Genomic_DNA"/>
</dbReference>
<comment type="similarity">
    <text evidence="1">Belongs to the ABC transporter superfamily.</text>
</comment>
<reference evidence="7 8" key="1">
    <citation type="journal article" date="2015" name="Stand. Genomic Sci.">
        <title>Genomic Encyclopedia of Bacterial and Archaeal Type Strains, Phase III: the genomes of soil and plant-associated and newly described type strains.</title>
        <authorList>
            <person name="Whitman W.B."/>
            <person name="Woyke T."/>
            <person name="Klenk H.P."/>
            <person name="Zhou Y."/>
            <person name="Lilburn T.G."/>
            <person name="Beck B.J."/>
            <person name="De Vos P."/>
            <person name="Vandamme P."/>
            <person name="Eisen J.A."/>
            <person name="Garrity G."/>
            <person name="Hugenholtz P."/>
            <person name="Kyrpides N.C."/>
        </authorList>
    </citation>
    <scope>NUCLEOTIDE SEQUENCE [LARGE SCALE GENOMIC DNA]</scope>
    <source>
        <strain evidence="7 8">CGMCC 1.10116</strain>
    </source>
</reference>
<dbReference type="GO" id="GO:0005524">
    <property type="term" value="F:ATP binding"/>
    <property type="evidence" value="ECO:0007669"/>
    <property type="project" value="UniProtKB-KW"/>
</dbReference>
<keyword evidence="4 7" id="KW-0067">ATP-binding</keyword>
<name>A0A562QQ49_9BACI</name>
<dbReference type="PROSITE" id="PS50893">
    <property type="entry name" value="ABC_TRANSPORTER_2"/>
    <property type="match status" value="1"/>
</dbReference>
<evidence type="ECO:0000259" key="6">
    <source>
        <dbReference type="PROSITE" id="PS50893"/>
    </source>
</evidence>
<dbReference type="PANTHER" id="PTHR43820:SF8">
    <property type="entry name" value="ABC TRANSPORTER SUBSTRATE-BINDING PROTEIN"/>
    <property type="match status" value="1"/>
</dbReference>
<evidence type="ECO:0000256" key="4">
    <source>
        <dbReference type="ARBA" id="ARBA00022840"/>
    </source>
</evidence>
<dbReference type="Proteomes" id="UP000315711">
    <property type="component" value="Unassembled WGS sequence"/>
</dbReference>